<evidence type="ECO:0000259" key="1">
    <source>
        <dbReference type="Pfam" id="PF06527"/>
    </source>
</evidence>
<proteinExistence type="predicted"/>
<dbReference type="InterPro" id="IPR009492">
    <property type="entry name" value="TniQ"/>
</dbReference>
<sequence>MNWSGLSVISKFTIRPMPKSGESLTGYLMRIVHRNFVSLNSLLTSVHNGGRRRTDHQIDILSERVINLEALSGIVGVTLSQLRAMTFQSVVEKYVDHIDTSQDYPAVMRDATDKIHRRFCPECLQEDGVLKLIWQVKEVEICDKHHVSLTSKCPVCTTDQPFLSKNLAVLRCFSCGSKLASHGTTKIEDTDLIAAQLRVYSDWRYLMNPSFSSLVSEIQNYPKEKSLAIAVVYLLQGKPESYNPESTPQPQLRKLTQGLVRKVRDDCDQKRVSVLQSLSILRRLDLKPSEIQRICIPDAYISSLYPSKYSFGPCLAPWCRFYSTSNGMERIIWKHCFEEGKIRYAYPSVCRGCYMRYGISDNQWNNVPVTFCDGIELAQKVRELLETGASHKQITQELKIRYSQLSRIAGYLAYHQLLDDSVAKHYTPQSLPNNILECVKKIGPFVSEIGQAKAKKLYGWKTADFYYYMATSEVQAYFSMDEKSKVSTGRKTARKRVITEEEAWKLEAIIEQWKMSDTRITFQGLAKALNCPAIILHVKPYEDMVIAAQTEQKFLLHKREKNMLRKRVRDFIDSKLQSGEPIIAFEIYAHIGRGVNHLKRHFPWLRKWITLVAKKDQETRIIEKKEELIDGVYLAVEQIAATSSNLNLDDIANHLGVSRNTLKLYGEVTEAINQAKLRYKIGVVKNKIQ</sequence>
<name>A0AAP8U4E6_BRELA</name>
<evidence type="ECO:0000313" key="2">
    <source>
        <dbReference type="EMBL" id="PPA93926.1"/>
    </source>
</evidence>
<comment type="caution">
    <text evidence="2">The sequence shown here is derived from an EMBL/GenBank/DDBJ whole genome shotgun (WGS) entry which is preliminary data.</text>
</comment>
<reference evidence="2 3" key="1">
    <citation type="submission" date="2018-02" db="EMBL/GenBank/DDBJ databases">
        <title>Comparative analysis of genomes of three Brevibacillus laterosporus strains producers of potent antimicrobials isolated from silage.</title>
        <authorList>
            <person name="Kojic M."/>
            <person name="Miljkovic M."/>
            <person name="Studholme D."/>
            <person name="Filipic B."/>
        </authorList>
    </citation>
    <scope>NUCLEOTIDE SEQUENCE [LARGE SCALE GENOMIC DNA]</scope>
    <source>
        <strain evidence="2 3">BGSP11</strain>
    </source>
</reference>
<organism evidence="2 3">
    <name type="scientific">Brevibacillus laterosporus</name>
    <name type="common">Bacillus laterosporus</name>
    <dbReference type="NCBI Taxonomy" id="1465"/>
    <lineage>
        <taxon>Bacteria</taxon>
        <taxon>Bacillati</taxon>
        <taxon>Bacillota</taxon>
        <taxon>Bacilli</taxon>
        <taxon>Bacillales</taxon>
        <taxon>Paenibacillaceae</taxon>
        <taxon>Brevibacillus</taxon>
    </lineage>
</organism>
<dbReference type="Pfam" id="PF06527">
    <property type="entry name" value="TniQ"/>
    <property type="match status" value="1"/>
</dbReference>
<gene>
    <name evidence="2" type="ORF">C4A77_15820</name>
</gene>
<dbReference type="Proteomes" id="UP000239759">
    <property type="component" value="Unassembled WGS sequence"/>
</dbReference>
<feature type="domain" description="TniQ" evidence="1">
    <location>
        <begin position="14"/>
        <end position="149"/>
    </location>
</feature>
<dbReference type="EMBL" id="PRKQ01000019">
    <property type="protein sequence ID" value="PPA93926.1"/>
    <property type="molecule type" value="Genomic_DNA"/>
</dbReference>
<protein>
    <recommendedName>
        <fullName evidence="1">TniQ domain-containing protein</fullName>
    </recommendedName>
</protein>
<accession>A0AAP8U4E6</accession>
<dbReference type="AlphaFoldDB" id="A0AAP8U4E6"/>
<evidence type="ECO:0000313" key="3">
    <source>
        <dbReference type="Proteomes" id="UP000239759"/>
    </source>
</evidence>